<dbReference type="EMBL" id="CP001625">
    <property type="protein sequence ID" value="ACS60593.1"/>
    <property type="molecule type" value="Genomic_DNA"/>
</dbReference>
<proteinExistence type="predicted"/>
<dbReference type="PANTHER" id="PTHR47062">
    <property type="match status" value="1"/>
</dbReference>
<dbReference type="Pfam" id="PF00011">
    <property type="entry name" value="HSP20"/>
    <property type="match status" value="1"/>
</dbReference>
<dbReference type="PANTHER" id="PTHR47062:SF1">
    <property type="entry name" value="SMALL HEAT SHOCK PROTEIN IBPA"/>
    <property type="match status" value="1"/>
</dbReference>
<feature type="domain" description="SHSP" evidence="1">
    <location>
        <begin position="31"/>
        <end position="91"/>
    </location>
</feature>
<dbReference type="HOGENOM" id="CLU_2194846_0_0_5"/>
<dbReference type="InterPro" id="IPR008978">
    <property type="entry name" value="HSP20-like_chaperone"/>
</dbReference>
<dbReference type="Proteomes" id="UP000002256">
    <property type="component" value="Plasmid pR132503"/>
</dbReference>
<geneLocation type="plasmid" evidence="2 3">
    <name>pR132503</name>
</geneLocation>
<dbReference type="AlphaFoldDB" id="C6B861"/>
<keyword evidence="2" id="KW-0614">Plasmid</keyword>
<accession>C6B861</accession>
<dbReference type="KEGG" id="rlg:Rleg_5809"/>
<dbReference type="Gene3D" id="2.60.40.790">
    <property type="match status" value="1"/>
</dbReference>
<evidence type="ECO:0000313" key="2">
    <source>
        <dbReference type="EMBL" id="ACS60593.1"/>
    </source>
</evidence>
<organism evidence="2 3">
    <name type="scientific">Rhizobium leguminosarum bv. trifolii (strain WSM1325)</name>
    <dbReference type="NCBI Taxonomy" id="395491"/>
    <lineage>
        <taxon>Bacteria</taxon>
        <taxon>Pseudomonadati</taxon>
        <taxon>Pseudomonadota</taxon>
        <taxon>Alphaproteobacteria</taxon>
        <taxon>Hyphomicrobiales</taxon>
        <taxon>Rhizobiaceae</taxon>
        <taxon>Rhizobium/Agrobacterium group</taxon>
        <taxon>Rhizobium</taxon>
    </lineage>
</organism>
<reference evidence="2 3" key="1">
    <citation type="journal article" date="2010" name="Stand. Genomic Sci.">
        <title>Complete genome sequence of Rhizobium leguminosarum bv. trifolii strain WSM1325, an effective microsymbiont of annual Mediterranean clovers.</title>
        <authorList>
            <person name="Reeve W."/>
            <person name="O'Hara G."/>
            <person name="Chain P."/>
            <person name="Ardley J."/>
            <person name="Brau L."/>
            <person name="Nandesena K."/>
            <person name="Tiwari R."/>
            <person name="Copeland A."/>
            <person name="Nolan M."/>
            <person name="Han C."/>
            <person name="Brettin T."/>
            <person name="Land M."/>
            <person name="Ovchinikova G."/>
            <person name="Ivanova N."/>
            <person name="Mavromatis K."/>
            <person name="Markowitz V."/>
            <person name="Kyrpides N."/>
            <person name="Melino V."/>
            <person name="Denton M."/>
            <person name="Yates R."/>
            <person name="Howieson J."/>
        </authorList>
    </citation>
    <scope>NUCLEOTIDE SEQUENCE [LARGE SCALE GENOMIC DNA]</scope>
    <source>
        <strain evidence="3">WSM1325</strain>
        <plasmid evidence="3">Plasmid pR132503</plasmid>
    </source>
</reference>
<evidence type="ECO:0000313" key="3">
    <source>
        <dbReference type="Proteomes" id="UP000002256"/>
    </source>
</evidence>
<sequence>MAGPNCTSTAGIDTFDNGPPYDILKTVEDECHVEMAAGFFQDELTMTQEQNLLVVAGSKADSDDDAQYLHRSVARLSFQRRFELANHIKADSNIIIRIANAHSRQPTS</sequence>
<dbReference type="SUPFAM" id="SSF49764">
    <property type="entry name" value="HSP20-like chaperones"/>
    <property type="match status" value="1"/>
</dbReference>
<protein>
    <recommendedName>
        <fullName evidence="1">SHSP domain-containing protein</fullName>
    </recommendedName>
</protein>
<dbReference type="InterPro" id="IPR002068">
    <property type="entry name" value="A-crystallin/Hsp20_dom"/>
</dbReference>
<gene>
    <name evidence="2" type="ordered locus">Rleg_5809</name>
</gene>
<evidence type="ECO:0000259" key="1">
    <source>
        <dbReference type="Pfam" id="PF00011"/>
    </source>
</evidence>
<name>C6B861_RHILS</name>